<reference evidence="1" key="1">
    <citation type="submission" date="2020-08" db="EMBL/GenBank/DDBJ databases">
        <title>Multicomponent nature underlies the extraordinary mechanical properties of spider dragline silk.</title>
        <authorList>
            <person name="Kono N."/>
            <person name="Nakamura H."/>
            <person name="Mori M."/>
            <person name="Yoshida Y."/>
            <person name="Ohtoshi R."/>
            <person name="Malay A.D."/>
            <person name="Moran D.A.P."/>
            <person name="Tomita M."/>
            <person name="Numata K."/>
            <person name="Arakawa K."/>
        </authorList>
    </citation>
    <scope>NUCLEOTIDE SEQUENCE</scope>
</reference>
<protein>
    <submittedName>
        <fullName evidence="1">Uncharacterized protein</fullName>
    </submittedName>
</protein>
<sequence>MEVMYRKTFSDIERGSLQKTSSELKRFCETKHEACSGEKQVQRICDFRSLQTTHENYDSCLVEKTSKGERSLVRVEKRNLRCAQDVLGKQVQMSEGDETLLMGIRTITCIPMR</sequence>
<keyword evidence="2" id="KW-1185">Reference proteome</keyword>
<gene>
    <name evidence="1" type="ORF">TNIN_165261</name>
</gene>
<organism evidence="1 2">
    <name type="scientific">Trichonephila inaurata madagascariensis</name>
    <dbReference type="NCBI Taxonomy" id="2747483"/>
    <lineage>
        <taxon>Eukaryota</taxon>
        <taxon>Metazoa</taxon>
        <taxon>Ecdysozoa</taxon>
        <taxon>Arthropoda</taxon>
        <taxon>Chelicerata</taxon>
        <taxon>Arachnida</taxon>
        <taxon>Araneae</taxon>
        <taxon>Araneomorphae</taxon>
        <taxon>Entelegynae</taxon>
        <taxon>Araneoidea</taxon>
        <taxon>Nephilidae</taxon>
        <taxon>Trichonephila</taxon>
        <taxon>Trichonephila inaurata</taxon>
    </lineage>
</organism>
<accession>A0A8X6JCY9</accession>
<dbReference type="Proteomes" id="UP000886998">
    <property type="component" value="Unassembled WGS sequence"/>
</dbReference>
<comment type="caution">
    <text evidence="1">The sequence shown here is derived from an EMBL/GenBank/DDBJ whole genome shotgun (WGS) entry which is preliminary data.</text>
</comment>
<dbReference type="EMBL" id="BMAV01027486">
    <property type="protein sequence ID" value="GFS59733.1"/>
    <property type="molecule type" value="Genomic_DNA"/>
</dbReference>
<evidence type="ECO:0000313" key="2">
    <source>
        <dbReference type="Proteomes" id="UP000886998"/>
    </source>
</evidence>
<dbReference type="AlphaFoldDB" id="A0A8X6JCY9"/>
<evidence type="ECO:0000313" key="1">
    <source>
        <dbReference type="EMBL" id="GFS59733.1"/>
    </source>
</evidence>
<name>A0A8X6JCY9_9ARAC</name>
<proteinExistence type="predicted"/>